<reference evidence="2 3" key="1">
    <citation type="submission" date="2016-06" db="EMBL/GenBank/DDBJ databases">
        <title>Evolution of pathogenesis and genome organization in the Tremellales.</title>
        <authorList>
            <person name="Cuomo C."/>
            <person name="Litvintseva A."/>
            <person name="Heitman J."/>
            <person name="Chen Y."/>
            <person name="Sun S."/>
            <person name="Springer D."/>
            <person name="Dromer F."/>
            <person name="Young S."/>
            <person name="Zeng Q."/>
            <person name="Chapman S."/>
            <person name="Gujja S."/>
            <person name="Saif S."/>
            <person name="Birren B."/>
        </authorList>
    </citation>
    <scope>NUCLEOTIDE SEQUENCE [LARGE SCALE GENOMIC DNA]</scope>
    <source>
        <strain evidence="2 3">CBS 7118</strain>
    </source>
</reference>
<accession>A0A1E3JBP0</accession>
<name>A0A1E3JBP0_9TREE</name>
<gene>
    <name evidence="2" type="ORF">L198_03510</name>
</gene>
<sequence length="116" mass="13604">MLLVALDDLYVVQMFEDLLCQLQSLRNEHHPTRSLLDLPNKLLMMTFSCLPVDDIVSFRSMCKLFAELTKSRALYRSVLVDQFPWASDDPQGVSVPRFYTEYMSHIRHLTVILLRR</sequence>
<comment type="caution">
    <text evidence="2">The sequence shown here is derived from an EMBL/GenBank/DDBJ whole genome shotgun (WGS) entry which is preliminary data.</text>
</comment>
<organism evidence="2 3">
    <name type="scientific">Cryptococcus wingfieldii CBS 7118</name>
    <dbReference type="NCBI Taxonomy" id="1295528"/>
    <lineage>
        <taxon>Eukaryota</taxon>
        <taxon>Fungi</taxon>
        <taxon>Dikarya</taxon>
        <taxon>Basidiomycota</taxon>
        <taxon>Agaricomycotina</taxon>
        <taxon>Tremellomycetes</taxon>
        <taxon>Tremellales</taxon>
        <taxon>Cryptococcaceae</taxon>
        <taxon>Cryptococcus</taxon>
    </lineage>
</organism>
<dbReference type="Gene3D" id="1.20.1280.50">
    <property type="match status" value="1"/>
</dbReference>
<evidence type="ECO:0000259" key="1">
    <source>
        <dbReference type="PROSITE" id="PS50181"/>
    </source>
</evidence>
<dbReference type="EMBL" id="AWGH01000009">
    <property type="protein sequence ID" value="ODN98267.1"/>
    <property type="molecule type" value="Genomic_DNA"/>
</dbReference>
<feature type="domain" description="F-box" evidence="1">
    <location>
        <begin position="32"/>
        <end position="78"/>
    </location>
</feature>
<dbReference type="RefSeq" id="XP_019032129.1">
    <property type="nucleotide sequence ID" value="XM_019175639.1"/>
</dbReference>
<dbReference type="Pfam" id="PF00646">
    <property type="entry name" value="F-box"/>
    <property type="match status" value="1"/>
</dbReference>
<evidence type="ECO:0000313" key="2">
    <source>
        <dbReference type="EMBL" id="ODN98267.1"/>
    </source>
</evidence>
<dbReference type="GeneID" id="30192723"/>
<evidence type="ECO:0000313" key="3">
    <source>
        <dbReference type="Proteomes" id="UP000094819"/>
    </source>
</evidence>
<dbReference type="PROSITE" id="PS50181">
    <property type="entry name" value="FBOX"/>
    <property type="match status" value="1"/>
</dbReference>
<dbReference type="InterPro" id="IPR036047">
    <property type="entry name" value="F-box-like_dom_sf"/>
</dbReference>
<dbReference type="InterPro" id="IPR001810">
    <property type="entry name" value="F-box_dom"/>
</dbReference>
<protein>
    <recommendedName>
        <fullName evidence="1">F-box domain-containing protein</fullName>
    </recommendedName>
</protein>
<keyword evidence="3" id="KW-1185">Reference proteome</keyword>
<dbReference type="SUPFAM" id="SSF81383">
    <property type="entry name" value="F-box domain"/>
    <property type="match status" value="1"/>
</dbReference>
<proteinExistence type="predicted"/>
<dbReference type="AlphaFoldDB" id="A0A1E3JBP0"/>
<dbReference type="Proteomes" id="UP000094819">
    <property type="component" value="Unassembled WGS sequence"/>
</dbReference>